<evidence type="ECO:0000313" key="1">
    <source>
        <dbReference type="EMBL" id="KAI3753415.1"/>
    </source>
</evidence>
<protein>
    <submittedName>
        <fullName evidence="1">Uncharacterized protein</fullName>
    </submittedName>
</protein>
<dbReference type="Proteomes" id="UP001055811">
    <property type="component" value="Linkage Group LG04"/>
</dbReference>
<reference evidence="2" key="1">
    <citation type="journal article" date="2022" name="Mol. Ecol. Resour.">
        <title>The genomes of chicory, endive, great burdock and yacon provide insights into Asteraceae palaeo-polyploidization history and plant inulin production.</title>
        <authorList>
            <person name="Fan W."/>
            <person name="Wang S."/>
            <person name="Wang H."/>
            <person name="Wang A."/>
            <person name="Jiang F."/>
            <person name="Liu H."/>
            <person name="Zhao H."/>
            <person name="Xu D."/>
            <person name="Zhang Y."/>
        </authorList>
    </citation>
    <scope>NUCLEOTIDE SEQUENCE [LARGE SCALE GENOMIC DNA]</scope>
    <source>
        <strain evidence="2">cv. Punajuju</strain>
    </source>
</reference>
<dbReference type="EMBL" id="CM042012">
    <property type="protein sequence ID" value="KAI3753415.1"/>
    <property type="molecule type" value="Genomic_DNA"/>
</dbReference>
<organism evidence="1 2">
    <name type="scientific">Cichorium intybus</name>
    <name type="common">Chicory</name>
    <dbReference type="NCBI Taxonomy" id="13427"/>
    <lineage>
        <taxon>Eukaryota</taxon>
        <taxon>Viridiplantae</taxon>
        <taxon>Streptophyta</taxon>
        <taxon>Embryophyta</taxon>
        <taxon>Tracheophyta</taxon>
        <taxon>Spermatophyta</taxon>
        <taxon>Magnoliopsida</taxon>
        <taxon>eudicotyledons</taxon>
        <taxon>Gunneridae</taxon>
        <taxon>Pentapetalae</taxon>
        <taxon>asterids</taxon>
        <taxon>campanulids</taxon>
        <taxon>Asterales</taxon>
        <taxon>Asteraceae</taxon>
        <taxon>Cichorioideae</taxon>
        <taxon>Cichorieae</taxon>
        <taxon>Cichoriinae</taxon>
        <taxon>Cichorium</taxon>
    </lineage>
</organism>
<name>A0ACB9E401_CICIN</name>
<evidence type="ECO:0000313" key="2">
    <source>
        <dbReference type="Proteomes" id="UP001055811"/>
    </source>
</evidence>
<reference evidence="1 2" key="2">
    <citation type="journal article" date="2022" name="Mol. Ecol. Resour.">
        <title>The genomes of chicory, endive, great burdock and yacon provide insights into Asteraceae paleo-polyploidization history and plant inulin production.</title>
        <authorList>
            <person name="Fan W."/>
            <person name="Wang S."/>
            <person name="Wang H."/>
            <person name="Wang A."/>
            <person name="Jiang F."/>
            <person name="Liu H."/>
            <person name="Zhao H."/>
            <person name="Xu D."/>
            <person name="Zhang Y."/>
        </authorList>
    </citation>
    <scope>NUCLEOTIDE SEQUENCE [LARGE SCALE GENOMIC DNA]</scope>
    <source>
        <strain evidence="2">cv. Punajuju</strain>
        <tissue evidence="1">Leaves</tissue>
    </source>
</reference>
<comment type="caution">
    <text evidence="1">The sequence shown here is derived from an EMBL/GenBank/DDBJ whole genome shotgun (WGS) entry which is preliminary data.</text>
</comment>
<sequence>MGWKDSSRRNFDFIRFERLTNVKELELSSHGVKIRGATLVVNLSRHKRKNEMRYATDESRYAGLKGSHRTRFFPPPPPPPSPRSTRDRPGDQQTFVEVVGASGEGTDHNQFAKVVGAIGEGTYHNHHLLFLPQLYN</sequence>
<keyword evidence="2" id="KW-1185">Reference proteome</keyword>
<accession>A0ACB9E401</accession>
<proteinExistence type="predicted"/>
<gene>
    <name evidence="1" type="ORF">L2E82_25467</name>
</gene>